<feature type="domain" description="FlgD/Vpr Ig-like" evidence="1">
    <location>
        <begin position="36"/>
        <end position="84"/>
    </location>
</feature>
<dbReference type="Pfam" id="PF13860">
    <property type="entry name" value="FlgD_ig"/>
    <property type="match status" value="1"/>
</dbReference>
<dbReference type="Gene3D" id="2.60.40.4070">
    <property type="match status" value="1"/>
</dbReference>
<dbReference type="Proteomes" id="UP000191663">
    <property type="component" value="Unassembled WGS sequence"/>
</dbReference>
<dbReference type="InterPro" id="IPR025965">
    <property type="entry name" value="FlgD/Vpr_Ig-like"/>
</dbReference>
<dbReference type="NCBIfam" id="TIGR04183">
    <property type="entry name" value="Por_Secre_tail"/>
    <property type="match status" value="1"/>
</dbReference>
<evidence type="ECO:0000259" key="1">
    <source>
        <dbReference type="Pfam" id="PF13860"/>
    </source>
</evidence>
<name>A0A1V4QGB5_UNCW3</name>
<evidence type="ECO:0000313" key="3">
    <source>
        <dbReference type="Proteomes" id="UP000191663"/>
    </source>
</evidence>
<dbReference type="EMBL" id="MUKB01000063">
    <property type="protein sequence ID" value="OPX17905.1"/>
    <property type="molecule type" value="Genomic_DNA"/>
</dbReference>
<sequence length="84" mass="9232">MGIRERTGALKNLSNIQMYSNPSNGILNITFSISRTQKVNCSIYNPAGRRIKRLFSGSAGSGRHSIVWNGTDDNSILVKSGIYQ</sequence>
<organism evidence="2 3">
    <name type="scientific">candidate division WOR-3 bacterium 4484_100</name>
    <dbReference type="NCBI Taxonomy" id="1936077"/>
    <lineage>
        <taxon>Bacteria</taxon>
        <taxon>Bacteria division WOR-3</taxon>
    </lineage>
</organism>
<dbReference type="AlphaFoldDB" id="A0A1V4QGB5"/>
<reference evidence="3" key="1">
    <citation type="submission" date="2017-01" db="EMBL/GenBank/DDBJ databases">
        <title>Novel pathways for hydrocarbon cycling and metabolic interdependencies in hydrothermal sediment communities.</title>
        <authorList>
            <person name="Dombrowski N."/>
            <person name="Seitz K."/>
            <person name="Teske A."/>
            <person name="Baker B."/>
        </authorList>
    </citation>
    <scope>NUCLEOTIDE SEQUENCE [LARGE SCALE GENOMIC DNA]</scope>
</reference>
<evidence type="ECO:0000313" key="2">
    <source>
        <dbReference type="EMBL" id="OPX17905.1"/>
    </source>
</evidence>
<gene>
    <name evidence="2" type="ORF">BXT86_03965</name>
</gene>
<protein>
    <recommendedName>
        <fullName evidence="1">FlgD/Vpr Ig-like domain-containing protein</fullName>
    </recommendedName>
</protein>
<dbReference type="InterPro" id="IPR026444">
    <property type="entry name" value="Secre_tail"/>
</dbReference>
<proteinExistence type="predicted"/>
<comment type="caution">
    <text evidence="2">The sequence shown here is derived from an EMBL/GenBank/DDBJ whole genome shotgun (WGS) entry which is preliminary data.</text>
</comment>
<accession>A0A1V4QGB5</accession>